<dbReference type="CDD" id="cd02440">
    <property type="entry name" value="AdoMet_MTases"/>
    <property type="match status" value="1"/>
</dbReference>
<dbReference type="EMBL" id="CP052766">
    <property type="protein sequence ID" value="QJR80317.1"/>
    <property type="molecule type" value="Genomic_DNA"/>
</dbReference>
<organism evidence="10 11">
    <name type="scientific">Alteromonas pelagimontana</name>
    <dbReference type="NCBI Taxonomy" id="1858656"/>
    <lineage>
        <taxon>Bacteria</taxon>
        <taxon>Pseudomonadati</taxon>
        <taxon>Pseudomonadota</taxon>
        <taxon>Gammaproteobacteria</taxon>
        <taxon>Alteromonadales</taxon>
        <taxon>Alteromonadaceae</taxon>
        <taxon>Alteromonas/Salinimonas group</taxon>
        <taxon>Alteromonas</taxon>
    </lineage>
</organism>
<dbReference type="InterPro" id="IPR025835">
    <property type="entry name" value="Thiopurine_S-MeTrfase"/>
</dbReference>
<keyword evidence="5 9" id="KW-0963">Cytoplasm</keyword>
<feature type="binding site" evidence="9">
    <location>
        <position position="10"/>
    </location>
    <ligand>
        <name>S-adenosyl-L-methionine</name>
        <dbReference type="ChEBI" id="CHEBI:59789"/>
    </ligand>
</feature>
<feature type="binding site" evidence="9">
    <location>
        <position position="123"/>
    </location>
    <ligand>
        <name>S-adenosyl-L-methionine</name>
        <dbReference type="ChEBI" id="CHEBI:59789"/>
    </ligand>
</feature>
<dbReference type="GO" id="GO:0032259">
    <property type="term" value="P:methylation"/>
    <property type="evidence" value="ECO:0007669"/>
    <property type="project" value="UniProtKB-KW"/>
</dbReference>
<feature type="binding site" evidence="9">
    <location>
        <position position="45"/>
    </location>
    <ligand>
        <name>S-adenosyl-L-methionine</name>
        <dbReference type="ChEBI" id="CHEBI:59789"/>
    </ligand>
</feature>
<dbReference type="Gene3D" id="3.40.50.150">
    <property type="entry name" value="Vaccinia Virus protein VP39"/>
    <property type="match status" value="1"/>
</dbReference>
<reference evidence="10 11" key="2">
    <citation type="submission" date="2020-04" db="EMBL/GenBank/DDBJ databases">
        <title>Complete genome sequence of Alteromonas pelagimontana 5.12T.</title>
        <authorList>
            <person name="Sinha R.K."/>
            <person name="Krishnan K.P."/>
            <person name="Kurian J.P."/>
        </authorList>
    </citation>
    <scope>NUCLEOTIDE SEQUENCE [LARGE SCALE GENOMIC DNA]</scope>
    <source>
        <strain evidence="10 11">5.12</strain>
    </source>
</reference>
<dbReference type="NCBIfam" id="NF009732">
    <property type="entry name" value="PRK13255.1"/>
    <property type="match status" value="1"/>
</dbReference>
<name>A0A6M4MBA9_9ALTE</name>
<evidence type="ECO:0000256" key="8">
    <source>
        <dbReference type="ARBA" id="ARBA00022691"/>
    </source>
</evidence>
<sequence>MEANFWQQKWKKNEIGFHEEEVNPGLIKHFSKLELSTGSRMFVPLCGKTLDISWLLEQGYRVVGAELSELAIQQLFAQLKMTPDIQPQKNAKHYRADNIDIFVGDIFELNADMLGNVDGIYDRAALVALPRDVRHRYSAHLRALTNTAPQLLIAFNYDQQRMDGPPFAVTPEEVEEHYADYYSLTLLQDSPVKGGLKGQCKANSNIWLLGQGE</sequence>
<keyword evidence="6 9" id="KW-0489">Methyltransferase</keyword>
<evidence type="ECO:0000313" key="11">
    <source>
        <dbReference type="Proteomes" id="UP000219285"/>
    </source>
</evidence>
<dbReference type="PROSITE" id="PS51585">
    <property type="entry name" value="SAM_MT_TPMT"/>
    <property type="match status" value="1"/>
</dbReference>
<dbReference type="InterPro" id="IPR008854">
    <property type="entry name" value="TPMT"/>
</dbReference>
<evidence type="ECO:0000313" key="10">
    <source>
        <dbReference type="EMBL" id="QJR80317.1"/>
    </source>
</evidence>
<dbReference type="FunFam" id="3.40.50.150:FF:000101">
    <property type="entry name" value="Thiopurine S-methyltransferase"/>
    <property type="match status" value="1"/>
</dbReference>
<dbReference type="SUPFAM" id="SSF53335">
    <property type="entry name" value="S-adenosyl-L-methionine-dependent methyltransferases"/>
    <property type="match status" value="1"/>
</dbReference>
<comment type="catalytic activity">
    <reaction evidence="1 9">
        <text>S-adenosyl-L-methionine + a thiopurine = S-adenosyl-L-homocysteine + a thiopurine S-methylether.</text>
        <dbReference type="EC" id="2.1.1.67"/>
    </reaction>
</comment>
<evidence type="ECO:0000256" key="2">
    <source>
        <dbReference type="ARBA" id="ARBA00004496"/>
    </source>
</evidence>
<dbReference type="OrthoDB" id="9778208at2"/>
<evidence type="ECO:0000256" key="4">
    <source>
        <dbReference type="ARBA" id="ARBA00011905"/>
    </source>
</evidence>
<keyword evidence="8 9" id="KW-0949">S-adenosyl-L-methionine</keyword>
<dbReference type="InterPro" id="IPR029063">
    <property type="entry name" value="SAM-dependent_MTases_sf"/>
</dbReference>
<dbReference type="GO" id="GO:0008119">
    <property type="term" value="F:thiopurine S-methyltransferase activity"/>
    <property type="evidence" value="ECO:0007669"/>
    <property type="project" value="UniProtKB-UniRule"/>
</dbReference>
<evidence type="ECO:0000256" key="6">
    <source>
        <dbReference type="ARBA" id="ARBA00022603"/>
    </source>
</evidence>
<comment type="subcellular location">
    <subcellularLocation>
        <location evidence="2 9">Cytoplasm</location>
    </subcellularLocation>
</comment>
<evidence type="ECO:0000256" key="3">
    <source>
        <dbReference type="ARBA" id="ARBA00008145"/>
    </source>
</evidence>
<feature type="binding site" evidence="9">
    <location>
        <position position="66"/>
    </location>
    <ligand>
        <name>S-adenosyl-L-methionine</name>
        <dbReference type="ChEBI" id="CHEBI:59789"/>
    </ligand>
</feature>
<dbReference type="GO" id="GO:0005737">
    <property type="term" value="C:cytoplasm"/>
    <property type="evidence" value="ECO:0007669"/>
    <property type="project" value="UniProtKB-SubCell"/>
</dbReference>
<dbReference type="PANTHER" id="PTHR10259">
    <property type="entry name" value="THIOPURINE S-METHYLTRANSFERASE"/>
    <property type="match status" value="1"/>
</dbReference>
<dbReference type="Proteomes" id="UP000219285">
    <property type="component" value="Chromosome"/>
</dbReference>
<comment type="similarity">
    <text evidence="3 9">Belongs to the class I-like SAM-binding methyltransferase superfamily. TPMT family.</text>
</comment>
<evidence type="ECO:0000256" key="5">
    <source>
        <dbReference type="ARBA" id="ARBA00022490"/>
    </source>
</evidence>
<dbReference type="HAMAP" id="MF_00812">
    <property type="entry name" value="Thiopur_methtran"/>
    <property type="match status" value="1"/>
</dbReference>
<proteinExistence type="inferred from homology"/>
<accession>A0A6M4MBA9</accession>
<dbReference type="Pfam" id="PF05724">
    <property type="entry name" value="TPMT"/>
    <property type="match status" value="1"/>
</dbReference>
<dbReference type="PANTHER" id="PTHR10259:SF11">
    <property type="entry name" value="THIOPURINE S-METHYLTRANSFERASE"/>
    <property type="match status" value="1"/>
</dbReference>
<keyword evidence="7 9" id="KW-0808">Transferase</keyword>
<dbReference type="KEGG" id="apel:CA267_005765"/>
<dbReference type="RefSeq" id="WP_075608373.1">
    <property type="nucleotide sequence ID" value="NZ_CP052766.1"/>
</dbReference>
<dbReference type="InterPro" id="IPR022474">
    <property type="entry name" value="Thiopur_S-MeTfrase_Se/Te_detox"/>
</dbReference>
<dbReference type="GO" id="GO:0010038">
    <property type="term" value="P:response to metal ion"/>
    <property type="evidence" value="ECO:0007669"/>
    <property type="project" value="InterPro"/>
</dbReference>
<evidence type="ECO:0000256" key="9">
    <source>
        <dbReference type="HAMAP-Rule" id="MF_00812"/>
    </source>
</evidence>
<dbReference type="AlphaFoldDB" id="A0A6M4MBA9"/>
<gene>
    <name evidence="10" type="primary">tmpT</name>
    <name evidence="9" type="synonym">tpm</name>
    <name evidence="10" type="ORF">CA267_005765</name>
</gene>
<dbReference type="NCBIfam" id="TIGR03840">
    <property type="entry name" value="TMPT_Se_Te"/>
    <property type="match status" value="1"/>
</dbReference>
<evidence type="ECO:0000256" key="7">
    <source>
        <dbReference type="ARBA" id="ARBA00022679"/>
    </source>
</evidence>
<keyword evidence="11" id="KW-1185">Reference proteome</keyword>
<evidence type="ECO:0000256" key="1">
    <source>
        <dbReference type="ARBA" id="ARBA00000903"/>
    </source>
</evidence>
<protein>
    <recommendedName>
        <fullName evidence="4 9">Thiopurine S-methyltransferase</fullName>
        <ecNumber evidence="4 9">2.1.1.67</ecNumber>
    </recommendedName>
    <alternativeName>
        <fullName evidence="9">Thiopurine methyltransferase</fullName>
    </alternativeName>
</protein>
<dbReference type="PIRSF" id="PIRSF023956">
    <property type="entry name" value="Thiopurine_S-methyltransferase"/>
    <property type="match status" value="1"/>
</dbReference>
<reference evidence="11" key="1">
    <citation type="submission" date="2014-12" db="EMBL/GenBank/DDBJ databases">
        <title>Complete genome sequence of a multi-drug resistant Klebsiella pneumoniae.</title>
        <authorList>
            <person name="Hua X."/>
            <person name="Chen Q."/>
            <person name="Li X."/>
            <person name="Feng Y."/>
            <person name="Ruan Z."/>
            <person name="Yu Y."/>
        </authorList>
    </citation>
    <scope>NUCLEOTIDE SEQUENCE [LARGE SCALE GENOMIC DNA]</scope>
    <source>
        <strain evidence="11">5.12</strain>
    </source>
</reference>
<dbReference type="EC" id="2.1.1.67" evidence="4 9"/>